<keyword evidence="3 5" id="KW-1133">Transmembrane helix</keyword>
<evidence type="ECO:0000256" key="3">
    <source>
        <dbReference type="ARBA" id="ARBA00022989"/>
    </source>
</evidence>
<dbReference type="GO" id="GO:0016020">
    <property type="term" value="C:membrane"/>
    <property type="evidence" value="ECO:0007669"/>
    <property type="project" value="UniProtKB-SubCell"/>
</dbReference>
<dbReference type="RefSeq" id="WP_027932106.1">
    <property type="nucleotide sequence ID" value="NZ_CBDRBK010000041.1"/>
</dbReference>
<keyword evidence="2 5" id="KW-0812">Transmembrane</keyword>
<evidence type="ECO:0000313" key="6">
    <source>
        <dbReference type="EMBL" id="ROS39839.1"/>
    </source>
</evidence>
<gene>
    <name evidence="6" type="ORF">EDD35_2153</name>
</gene>
<comment type="subcellular location">
    <subcellularLocation>
        <location evidence="1">Membrane</location>
        <topology evidence="1">Multi-pass membrane protein</topology>
    </subcellularLocation>
</comment>
<feature type="transmembrane region" description="Helical" evidence="5">
    <location>
        <begin position="89"/>
        <end position="109"/>
    </location>
</feature>
<evidence type="ECO:0000256" key="5">
    <source>
        <dbReference type="SAM" id="Phobius"/>
    </source>
</evidence>
<feature type="transmembrane region" description="Helical" evidence="5">
    <location>
        <begin position="64"/>
        <end position="83"/>
    </location>
</feature>
<dbReference type="InterPro" id="IPR032808">
    <property type="entry name" value="DoxX"/>
</dbReference>
<protein>
    <submittedName>
        <fullName evidence="6">DoxX-like protein</fullName>
    </submittedName>
</protein>
<organism evidence="6 7">
    <name type="scientific">Amycolatopsis thermoflava</name>
    <dbReference type="NCBI Taxonomy" id="84480"/>
    <lineage>
        <taxon>Bacteria</taxon>
        <taxon>Bacillati</taxon>
        <taxon>Actinomycetota</taxon>
        <taxon>Actinomycetes</taxon>
        <taxon>Pseudonocardiales</taxon>
        <taxon>Pseudonocardiaceae</taxon>
        <taxon>Amycolatopsis</taxon>
        <taxon>Amycolatopsis methanolica group</taxon>
    </lineage>
</organism>
<dbReference type="GeneID" id="301843567"/>
<reference evidence="6 7" key="1">
    <citation type="submission" date="2018-11" db="EMBL/GenBank/DDBJ databases">
        <title>Sequencing the genomes of 1000 actinobacteria strains.</title>
        <authorList>
            <person name="Klenk H.-P."/>
        </authorList>
    </citation>
    <scope>NUCLEOTIDE SEQUENCE [LARGE SCALE GENOMIC DNA]</scope>
    <source>
        <strain evidence="6 7">DSM 44348</strain>
    </source>
</reference>
<dbReference type="Pfam" id="PF13564">
    <property type="entry name" value="DoxX_2"/>
    <property type="match status" value="1"/>
</dbReference>
<comment type="caution">
    <text evidence="6">The sequence shown here is derived from an EMBL/GenBank/DDBJ whole genome shotgun (WGS) entry which is preliminary data.</text>
</comment>
<dbReference type="AlphaFoldDB" id="A0A3N2GUL5"/>
<proteinExistence type="predicted"/>
<evidence type="ECO:0000256" key="2">
    <source>
        <dbReference type="ARBA" id="ARBA00022692"/>
    </source>
</evidence>
<evidence type="ECO:0000313" key="7">
    <source>
        <dbReference type="Proteomes" id="UP000274843"/>
    </source>
</evidence>
<evidence type="ECO:0000256" key="4">
    <source>
        <dbReference type="ARBA" id="ARBA00023136"/>
    </source>
</evidence>
<evidence type="ECO:0000256" key="1">
    <source>
        <dbReference type="ARBA" id="ARBA00004141"/>
    </source>
</evidence>
<keyword evidence="4 5" id="KW-0472">Membrane</keyword>
<dbReference type="EMBL" id="RKHY01000001">
    <property type="protein sequence ID" value="ROS39839.1"/>
    <property type="molecule type" value="Genomic_DNA"/>
</dbReference>
<dbReference type="Proteomes" id="UP000274843">
    <property type="component" value="Unassembled WGS sequence"/>
</dbReference>
<keyword evidence="7" id="KW-1185">Reference proteome</keyword>
<accession>A0A3N2GUL5</accession>
<sequence>MYVTVTVLTIVLNAAIAVADFARARFVLANSAAVDVPESWLPALGALKAAGAVGLLIGLLGVRWIGLAAAVGLVLFFTGALIAHVRARVFGNIAVPALFLALAATSLALTP</sequence>
<name>A0A3N2GUL5_9PSEU</name>